<dbReference type="InterPro" id="IPR003871">
    <property type="entry name" value="RFA1B/D_OB_1st"/>
</dbReference>
<evidence type="ECO:0000259" key="1">
    <source>
        <dbReference type="Pfam" id="PF02721"/>
    </source>
</evidence>
<dbReference type="EMBL" id="LS974626">
    <property type="protein sequence ID" value="CAG7909610.1"/>
    <property type="molecule type" value="Genomic_DNA"/>
</dbReference>
<feature type="domain" description="Replication protein A 70 kDa DNA-binding subunit B/D first OB fold" evidence="1">
    <location>
        <begin position="4"/>
        <end position="104"/>
    </location>
</feature>
<name>A0A8D9MHH8_BRACM</name>
<dbReference type="Proteomes" id="UP000694005">
    <property type="component" value="Chromosome A10"/>
</dbReference>
<dbReference type="Pfam" id="PF02721">
    <property type="entry name" value="DUF223"/>
    <property type="match status" value="1"/>
</dbReference>
<evidence type="ECO:0000313" key="2">
    <source>
        <dbReference type="EMBL" id="CAG7909610.1"/>
    </source>
</evidence>
<dbReference type="PANTHER" id="PTHR47165">
    <property type="entry name" value="OS03G0429900 PROTEIN"/>
    <property type="match status" value="1"/>
</dbReference>
<accession>A0A8D9MHH8</accession>
<dbReference type="Gramene" id="A10p08560.2_BraZ1">
    <property type="protein sequence ID" value="A10p08560.2_BraZ1.CDS"/>
    <property type="gene ID" value="A10g08560.2_BraZ1"/>
</dbReference>
<gene>
    <name evidence="2" type="ORF">BRAPAZ1V2_A10P08560.2</name>
</gene>
<sequence>MASFSSVTDLKPFKTMWKIRVRIIRLWKQYSAAGGLKIEMVVVDCNGVKIHASVKKDLVNQFDPQLSEGSSKIFINFSVGQSCGSYRTTNHQYKISFLETTRLEEPAAVTLALKNLVGKTYLFKVGIERENFLYNHDTYKVTKIITNDEIISEFDTKVYPKGSLILSAESSEEVERTDLTPANAEGRLLLTWKKQSIRIRLQGLHSLLTSLFSVVSY</sequence>
<organism evidence="2 3">
    <name type="scientific">Brassica campestris</name>
    <name type="common">Field mustard</name>
    <dbReference type="NCBI Taxonomy" id="3711"/>
    <lineage>
        <taxon>Eukaryota</taxon>
        <taxon>Viridiplantae</taxon>
        <taxon>Streptophyta</taxon>
        <taxon>Embryophyta</taxon>
        <taxon>Tracheophyta</taxon>
        <taxon>Spermatophyta</taxon>
        <taxon>Magnoliopsida</taxon>
        <taxon>eudicotyledons</taxon>
        <taxon>Gunneridae</taxon>
        <taxon>Pentapetalae</taxon>
        <taxon>rosids</taxon>
        <taxon>malvids</taxon>
        <taxon>Brassicales</taxon>
        <taxon>Brassicaceae</taxon>
        <taxon>Brassiceae</taxon>
        <taxon>Brassica</taxon>
    </lineage>
</organism>
<dbReference type="AlphaFoldDB" id="A0A8D9MHH8"/>
<evidence type="ECO:0000313" key="3">
    <source>
        <dbReference type="Proteomes" id="UP000694005"/>
    </source>
</evidence>
<proteinExistence type="predicted"/>
<protein>
    <recommendedName>
        <fullName evidence="1">Replication protein A 70 kDa DNA-binding subunit B/D first OB fold domain-containing protein</fullName>
    </recommendedName>
</protein>
<dbReference type="PANTHER" id="PTHR47165:SF4">
    <property type="entry name" value="OS03G0429900 PROTEIN"/>
    <property type="match status" value="1"/>
</dbReference>
<dbReference type="Gene3D" id="2.40.50.140">
    <property type="entry name" value="Nucleic acid-binding proteins"/>
    <property type="match status" value="1"/>
</dbReference>
<reference evidence="2 3" key="1">
    <citation type="submission" date="2021-07" db="EMBL/GenBank/DDBJ databases">
        <authorList>
            <consortium name="Genoscope - CEA"/>
            <person name="William W."/>
        </authorList>
    </citation>
    <scope>NUCLEOTIDE SEQUENCE [LARGE SCALE GENOMIC DNA]</scope>
</reference>
<dbReference type="SUPFAM" id="SSF50249">
    <property type="entry name" value="Nucleic acid-binding proteins"/>
    <property type="match status" value="1"/>
</dbReference>
<dbReference type="InterPro" id="IPR012340">
    <property type="entry name" value="NA-bd_OB-fold"/>
</dbReference>
<dbReference type="CDD" id="cd04480">
    <property type="entry name" value="RPA1_DBD_A_like"/>
    <property type="match status" value="1"/>
</dbReference>